<reference evidence="1" key="2">
    <citation type="journal article" date="2015" name="Data Brief">
        <title>Shoot transcriptome of the giant reed, Arundo donax.</title>
        <authorList>
            <person name="Barrero R.A."/>
            <person name="Guerrero F.D."/>
            <person name="Moolhuijzen P."/>
            <person name="Goolsby J.A."/>
            <person name="Tidwell J."/>
            <person name="Bellgard S.E."/>
            <person name="Bellgard M.I."/>
        </authorList>
    </citation>
    <scope>NUCLEOTIDE SEQUENCE</scope>
    <source>
        <tissue evidence="1">Shoot tissue taken approximately 20 cm above the soil surface</tissue>
    </source>
</reference>
<reference evidence="1" key="1">
    <citation type="submission" date="2014-09" db="EMBL/GenBank/DDBJ databases">
        <authorList>
            <person name="Magalhaes I.L.F."/>
            <person name="Oliveira U."/>
            <person name="Santos F.R."/>
            <person name="Vidigal T.H.D.A."/>
            <person name="Brescovit A.D."/>
            <person name="Santos A.J."/>
        </authorList>
    </citation>
    <scope>NUCLEOTIDE SEQUENCE</scope>
    <source>
        <tissue evidence="1">Shoot tissue taken approximately 20 cm above the soil surface</tissue>
    </source>
</reference>
<sequence length="68" mass="7149">MLDTVDVRGDGGDVKDSELHHLAPISSSFWMKQSNSSRNLAICSSDMAACSSSVVSAEGVRNGSDTKC</sequence>
<organism evidence="1">
    <name type="scientific">Arundo donax</name>
    <name type="common">Giant reed</name>
    <name type="synonym">Donax arundinaceus</name>
    <dbReference type="NCBI Taxonomy" id="35708"/>
    <lineage>
        <taxon>Eukaryota</taxon>
        <taxon>Viridiplantae</taxon>
        <taxon>Streptophyta</taxon>
        <taxon>Embryophyta</taxon>
        <taxon>Tracheophyta</taxon>
        <taxon>Spermatophyta</taxon>
        <taxon>Magnoliopsida</taxon>
        <taxon>Liliopsida</taxon>
        <taxon>Poales</taxon>
        <taxon>Poaceae</taxon>
        <taxon>PACMAD clade</taxon>
        <taxon>Arundinoideae</taxon>
        <taxon>Arundineae</taxon>
        <taxon>Arundo</taxon>
    </lineage>
</organism>
<protein>
    <submittedName>
        <fullName evidence="1">Uncharacterized protein</fullName>
    </submittedName>
</protein>
<evidence type="ECO:0000313" key="1">
    <source>
        <dbReference type="EMBL" id="JAD69791.1"/>
    </source>
</evidence>
<proteinExistence type="predicted"/>
<dbReference type="AlphaFoldDB" id="A0A0A9C2I5"/>
<accession>A0A0A9C2I5</accession>
<dbReference type="EMBL" id="GBRH01228104">
    <property type="protein sequence ID" value="JAD69791.1"/>
    <property type="molecule type" value="Transcribed_RNA"/>
</dbReference>
<name>A0A0A9C2I5_ARUDO</name>